<accession>A0A7C9TU60</accession>
<keyword evidence="2" id="KW-0732">Signal</keyword>
<dbReference type="Proteomes" id="UP000479756">
    <property type="component" value="Unassembled WGS sequence"/>
</dbReference>
<dbReference type="AlphaFoldDB" id="A0A7C9TU60"/>
<gene>
    <name evidence="3" type="ORF">G3T37_12860</name>
</gene>
<evidence type="ECO:0000256" key="1">
    <source>
        <dbReference type="SAM" id="MobiDB-lite"/>
    </source>
</evidence>
<proteinExistence type="predicted"/>
<name>A0A7C9TU60_9MICO</name>
<keyword evidence="4" id="KW-1185">Reference proteome</keyword>
<feature type="signal peptide" evidence="2">
    <location>
        <begin position="1"/>
        <end position="19"/>
    </location>
</feature>
<dbReference type="EMBL" id="JAAGWZ010000004">
    <property type="protein sequence ID" value="NEM92243.1"/>
    <property type="molecule type" value="Genomic_DNA"/>
</dbReference>
<comment type="caution">
    <text evidence="3">The sequence shown here is derived from an EMBL/GenBank/DDBJ whole genome shotgun (WGS) entry which is preliminary data.</text>
</comment>
<feature type="compositionally biased region" description="Polar residues" evidence="1">
    <location>
        <begin position="38"/>
        <end position="47"/>
    </location>
</feature>
<protein>
    <recommendedName>
        <fullName evidence="5">FMN-binding domain-containing protein</fullName>
    </recommendedName>
</protein>
<evidence type="ECO:0000256" key="2">
    <source>
        <dbReference type="SAM" id="SignalP"/>
    </source>
</evidence>
<evidence type="ECO:0000313" key="3">
    <source>
        <dbReference type="EMBL" id="NEM92243.1"/>
    </source>
</evidence>
<sequence>MAGATLLGSLAGCASSAQADQSTGGTTSSGGSYKDGTYTKNGSYASPGGQETISVQLTLKSNVVTAVTVKTVTADPTATAYEARFISGIQGVVVGKKLDALNVSRVAGSSLTSQGFNAAVEAIKADAKA</sequence>
<organism evidence="3 4">
    <name type="scientific">Galbitalea soli</name>
    <dbReference type="NCBI Taxonomy" id="1268042"/>
    <lineage>
        <taxon>Bacteria</taxon>
        <taxon>Bacillati</taxon>
        <taxon>Actinomycetota</taxon>
        <taxon>Actinomycetes</taxon>
        <taxon>Micrococcales</taxon>
        <taxon>Microbacteriaceae</taxon>
        <taxon>Galbitalea</taxon>
    </lineage>
</organism>
<evidence type="ECO:0000313" key="4">
    <source>
        <dbReference type="Proteomes" id="UP000479756"/>
    </source>
</evidence>
<feature type="compositionally biased region" description="Low complexity" evidence="1">
    <location>
        <begin position="22"/>
        <end position="32"/>
    </location>
</feature>
<evidence type="ECO:0008006" key="5">
    <source>
        <dbReference type="Google" id="ProtNLM"/>
    </source>
</evidence>
<reference evidence="3 4" key="1">
    <citation type="journal article" date="2014" name="Int. J. Syst. Evol. Microbiol.">
        <title>Description of Galbitalea soli gen. nov., sp. nov., and Frondihabitans sucicola sp. nov.</title>
        <authorList>
            <person name="Kim S.J."/>
            <person name="Lim J.M."/>
            <person name="Ahn J.H."/>
            <person name="Weon H.Y."/>
            <person name="Hamada M."/>
            <person name="Suzuki K."/>
            <person name="Ahn T.Y."/>
            <person name="Kwon S.W."/>
        </authorList>
    </citation>
    <scope>NUCLEOTIDE SEQUENCE [LARGE SCALE GENOMIC DNA]</scope>
    <source>
        <strain evidence="3 4">NBRC 108727</strain>
    </source>
</reference>
<feature type="chain" id="PRO_5028846267" description="FMN-binding domain-containing protein" evidence="2">
    <location>
        <begin position="20"/>
        <end position="129"/>
    </location>
</feature>
<feature type="region of interest" description="Disordered" evidence="1">
    <location>
        <begin position="17"/>
        <end position="47"/>
    </location>
</feature>